<keyword evidence="1" id="KW-0472">Membrane</keyword>
<sequence>MKRVLFGVTGAAALLGSVPVLWAGVWAVGAFAERWPADVGIGRYSGGDVQVHSTSLVVSPGPVRLENGSAAAAIVGAGAVGFGAGSFLLSRAWRGMRD</sequence>
<evidence type="ECO:0000313" key="3">
    <source>
        <dbReference type="Proteomes" id="UP000318741"/>
    </source>
</evidence>
<protein>
    <submittedName>
        <fullName evidence="2">Uncharacterized protein</fullName>
    </submittedName>
</protein>
<proteinExistence type="predicted"/>
<name>A0A517P4P8_9PLAN</name>
<dbReference type="Proteomes" id="UP000318741">
    <property type="component" value="Chromosome"/>
</dbReference>
<keyword evidence="1" id="KW-0812">Transmembrane</keyword>
<keyword evidence="3" id="KW-1185">Reference proteome</keyword>
<dbReference type="EMBL" id="CP036265">
    <property type="protein sequence ID" value="QDT14349.1"/>
    <property type="molecule type" value="Genomic_DNA"/>
</dbReference>
<evidence type="ECO:0000313" key="2">
    <source>
        <dbReference type="EMBL" id="QDT14349.1"/>
    </source>
</evidence>
<reference evidence="2 3" key="1">
    <citation type="submission" date="2019-02" db="EMBL/GenBank/DDBJ databases">
        <title>Deep-cultivation of Planctomycetes and their phenomic and genomic characterization uncovers novel biology.</title>
        <authorList>
            <person name="Wiegand S."/>
            <person name="Jogler M."/>
            <person name="Boedeker C."/>
            <person name="Pinto D."/>
            <person name="Vollmers J."/>
            <person name="Rivas-Marin E."/>
            <person name="Kohn T."/>
            <person name="Peeters S.H."/>
            <person name="Heuer A."/>
            <person name="Rast P."/>
            <person name="Oberbeckmann S."/>
            <person name="Bunk B."/>
            <person name="Jeske O."/>
            <person name="Meyerdierks A."/>
            <person name="Storesund J.E."/>
            <person name="Kallscheuer N."/>
            <person name="Luecker S."/>
            <person name="Lage O.M."/>
            <person name="Pohl T."/>
            <person name="Merkel B.J."/>
            <person name="Hornburger P."/>
            <person name="Mueller R.-W."/>
            <person name="Bruemmer F."/>
            <person name="Labrenz M."/>
            <person name="Spormann A.M."/>
            <person name="Op den Camp H."/>
            <person name="Overmann J."/>
            <person name="Amann R."/>
            <person name="Jetten M.S.M."/>
            <person name="Mascher T."/>
            <person name="Medema M.H."/>
            <person name="Devos D.P."/>
            <person name="Kaster A.-K."/>
            <person name="Ovreas L."/>
            <person name="Rohde M."/>
            <person name="Galperin M.Y."/>
            <person name="Jogler C."/>
        </authorList>
    </citation>
    <scope>NUCLEOTIDE SEQUENCE [LARGE SCALE GENOMIC DNA]</scope>
    <source>
        <strain evidence="2 3">CA12</strain>
    </source>
</reference>
<accession>A0A517P4P8</accession>
<dbReference type="AlphaFoldDB" id="A0A517P4P8"/>
<gene>
    <name evidence="2" type="ORF">CA12_04220</name>
</gene>
<evidence type="ECO:0000256" key="1">
    <source>
        <dbReference type="SAM" id="Phobius"/>
    </source>
</evidence>
<dbReference type="KEGG" id="acaf:CA12_04220"/>
<feature type="transmembrane region" description="Helical" evidence="1">
    <location>
        <begin position="70"/>
        <end position="89"/>
    </location>
</feature>
<organism evidence="2 3">
    <name type="scientific">Alienimonas californiensis</name>
    <dbReference type="NCBI Taxonomy" id="2527989"/>
    <lineage>
        <taxon>Bacteria</taxon>
        <taxon>Pseudomonadati</taxon>
        <taxon>Planctomycetota</taxon>
        <taxon>Planctomycetia</taxon>
        <taxon>Planctomycetales</taxon>
        <taxon>Planctomycetaceae</taxon>
        <taxon>Alienimonas</taxon>
    </lineage>
</organism>
<dbReference type="RefSeq" id="WP_145357103.1">
    <property type="nucleotide sequence ID" value="NZ_CP036265.1"/>
</dbReference>
<keyword evidence="1" id="KW-1133">Transmembrane helix</keyword>